<evidence type="ECO:0008006" key="9">
    <source>
        <dbReference type="Google" id="ProtNLM"/>
    </source>
</evidence>
<dbReference type="InterPro" id="IPR036390">
    <property type="entry name" value="WH_DNA-bd_sf"/>
</dbReference>
<dbReference type="Proteomes" id="UP000823388">
    <property type="component" value="Chromosome 9N"/>
</dbReference>
<keyword evidence="3" id="KW-0949">S-adenosyl-L-methionine</keyword>
<dbReference type="InterPro" id="IPR036388">
    <property type="entry name" value="WH-like_DNA-bd_sf"/>
</dbReference>
<proteinExistence type="predicted"/>
<dbReference type="GO" id="GO:0008171">
    <property type="term" value="F:O-methyltransferase activity"/>
    <property type="evidence" value="ECO:0007669"/>
    <property type="project" value="InterPro"/>
</dbReference>
<keyword evidence="2" id="KW-0808">Transferase</keyword>
<dbReference type="InterPro" id="IPR016461">
    <property type="entry name" value="COMT-like"/>
</dbReference>
<dbReference type="GO" id="GO:0032259">
    <property type="term" value="P:methylation"/>
    <property type="evidence" value="ECO:0007669"/>
    <property type="project" value="UniProtKB-KW"/>
</dbReference>
<dbReference type="AlphaFoldDB" id="A0A8T0MV53"/>
<feature type="domain" description="O-methyltransferase dimerisation" evidence="6">
    <location>
        <begin position="24"/>
        <end position="111"/>
    </location>
</feature>
<dbReference type="SUPFAM" id="SSF46785">
    <property type="entry name" value="Winged helix' DNA-binding domain"/>
    <property type="match status" value="1"/>
</dbReference>
<protein>
    <recommendedName>
        <fullName evidence="9">O-methyltransferase ZRP4</fullName>
    </recommendedName>
</protein>
<evidence type="ECO:0000259" key="5">
    <source>
        <dbReference type="Pfam" id="PF00891"/>
    </source>
</evidence>
<reference evidence="7" key="1">
    <citation type="submission" date="2020-05" db="EMBL/GenBank/DDBJ databases">
        <title>WGS assembly of Panicum virgatum.</title>
        <authorList>
            <person name="Lovell J.T."/>
            <person name="Jenkins J."/>
            <person name="Shu S."/>
            <person name="Juenger T.E."/>
            <person name="Schmutz J."/>
        </authorList>
    </citation>
    <scope>NUCLEOTIDE SEQUENCE</scope>
    <source>
        <strain evidence="7">AP13</strain>
    </source>
</reference>
<dbReference type="PANTHER" id="PTHR11746">
    <property type="entry name" value="O-METHYLTRANSFERASE"/>
    <property type="match status" value="1"/>
</dbReference>
<gene>
    <name evidence="7" type="ORF">PVAP13_9NG588114</name>
</gene>
<sequence length="366" mass="39341">MASSLPVTGSNSSQDLLQAQVDLWHQVGRYATSAALGVAMDLGVADAIHHRGGSATLPEILAGVGIHPCKLRALRRLMRVLAVSGTFSASSDGHGDAVVYRMTPASCLLVSGGESPAATGLAPLVGLNLYPILVSPFVKGMIAWFRQDKPGPSPFAVAYGEMIWERTDHDAGLNERVNKALAADTRFLMPIFLKECGEVFDGVDSLVDVGGGLGRAAAAIAAAFPRIKCSVLDLPQVVADAPSDNNVEYVPGDMFESIPPAKVIFLKMILHDWGDEECVNILKKCKQAVAPREEGGKIVIIDMVLGHGPQHIKLKEAQVFFDFHIMFINGAERDEQEWKDIFSTAGFTDYKIVSVLGLMSVIELYP</sequence>
<evidence type="ECO:0000313" key="8">
    <source>
        <dbReference type="Proteomes" id="UP000823388"/>
    </source>
</evidence>
<evidence type="ECO:0000259" key="6">
    <source>
        <dbReference type="Pfam" id="PF08100"/>
    </source>
</evidence>
<evidence type="ECO:0000313" key="7">
    <source>
        <dbReference type="EMBL" id="KAG2540897.1"/>
    </source>
</evidence>
<feature type="active site" description="Proton acceptor" evidence="4">
    <location>
        <position position="271"/>
    </location>
</feature>
<dbReference type="Pfam" id="PF08100">
    <property type="entry name" value="Dimerisation"/>
    <property type="match status" value="1"/>
</dbReference>
<evidence type="ECO:0000256" key="1">
    <source>
        <dbReference type="ARBA" id="ARBA00022603"/>
    </source>
</evidence>
<name>A0A8T0MV53_PANVG</name>
<organism evidence="7 8">
    <name type="scientific">Panicum virgatum</name>
    <name type="common">Blackwell switchgrass</name>
    <dbReference type="NCBI Taxonomy" id="38727"/>
    <lineage>
        <taxon>Eukaryota</taxon>
        <taxon>Viridiplantae</taxon>
        <taxon>Streptophyta</taxon>
        <taxon>Embryophyta</taxon>
        <taxon>Tracheophyta</taxon>
        <taxon>Spermatophyta</taxon>
        <taxon>Magnoliopsida</taxon>
        <taxon>Liliopsida</taxon>
        <taxon>Poales</taxon>
        <taxon>Poaceae</taxon>
        <taxon>PACMAD clade</taxon>
        <taxon>Panicoideae</taxon>
        <taxon>Panicodae</taxon>
        <taxon>Paniceae</taxon>
        <taxon>Panicinae</taxon>
        <taxon>Panicum</taxon>
        <taxon>Panicum sect. Hiantes</taxon>
    </lineage>
</organism>
<evidence type="ECO:0000256" key="4">
    <source>
        <dbReference type="PIRSR" id="PIRSR005739-1"/>
    </source>
</evidence>
<evidence type="ECO:0000256" key="3">
    <source>
        <dbReference type="ARBA" id="ARBA00022691"/>
    </source>
</evidence>
<comment type="caution">
    <text evidence="7">The sequence shown here is derived from an EMBL/GenBank/DDBJ whole genome shotgun (WGS) entry which is preliminary data.</text>
</comment>
<accession>A0A8T0MV53</accession>
<dbReference type="InterPro" id="IPR029063">
    <property type="entry name" value="SAM-dependent_MTases_sf"/>
</dbReference>
<dbReference type="EMBL" id="CM029054">
    <property type="protein sequence ID" value="KAG2540897.1"/>
    <property type="molecule type" value="Genomic_DNA"/>
</dbReference>
<feature type="domain" description="O-methyltransferase C-terminal" evidence="5">
    <location>
        <begin position="143"/>
        <end position="347"/>
    </location>
</feature>
<dbReference type="FunFam" id="3.40.50.150:FF:000057">
    <property type="entry name" value="O-methyltransferase ZRP4"/>
    <property type="match status" value="1"/>
</dbReference>
<keyword evidence="1" id="KW-0489">Methyltransferase</keyword>
<dbReference type="PROSITE" id="PS51683">
    <property type="entry name" value="SAM_OMT_II"/>
    <property type="match status" value="1"/>
</dbReference>
<dbReference type="Gene3D" id="1.10.10.10">
    <property type="entry name" value="Winged helix-like DNA-binding domain superfamily/Winged helix DNA-binding domain"/>
    <property type="match status" value="1"/>
</dbReference>
<dbReference type="Gene3D" id="3.40.50.150">
    <property type="entry name" value="Vaccinia Virus protein VP39"/>
    <property type="match status" value="1"/>
</dbReference>
<dbReference type="SUPFAM" id="SSF53335">
    <property type="entry name" value="S-adenosyl-L-methionine-dependent methyltransferases"/>
    <property type="match status" value="1"/>
</dbReference>
<evidence type="ECO:0000256" key="2">
    <source>
        <dbReference type="ARBA" id="ARBA00022679"/>
    </source>
</evidence>
<dbReference type="InterPro" id="IPR001077">
    <property type="entry name" value="COMT_C"/>
</dbReference>
<dbReference type="PIRSF" id="PIRSF005739">
    <property type="entry name" value="O-mtase"/>
    <property type="match status" value="1"/>
</dbReference>
<dbReference type="Pfam" id="PF00891">
    <property type="entry name" value="Methyltransf_2"/>
    <property type="match status" value="1"/>
</dbReference>
<dbReference type="OrthoDB" id="757282at2759"/>
<dbReference type="GO" id="GO:0008757">
    <property type="term" value="F:S-adenosylmethionine-dependent methyltransferase activity"/>
    <property type="evidence" value="ECO:0007669"/>
    <property type="project" value="UniProtKB-ARBA"/>
</dbReference>
<keyword evidence="8" id="KW-1185">Reference proteome</keyword>
<dbReference type="GO" id="GO:0046983">
    <property type="term" value="F:protein dimerization activity"/>
    <property type="evidence" value="ECO:0007669"/>
    <property type="project" value="InterPro"/>
</dbReference>
<dbReference type="InterPro" id="IPR012967">
    <property type="entry name" value="COMT_dimerisation"/>
</dbReference>